<keyword evidence="3" id="KW-1185">Reference proteome</keyword>
<gene>
    <name evidence="2" type="ORF">VIN01S_17320</name>
</gene>
<proteinExistence type="predicted"/>
<accession>A0A4Y3HV58</accession>
<dbReference type="EMBL" id="BJLF01000007">
    <property type="protein sequence ID" value="GEA50928.1"/>
    <property type="molecule type" value="Genomic_DNA"/>
</dbReference>
<dbReference type="Proteomes" id="UP000318717">
    <property type="component" value="Unassembled WGS sequence"/>
</dbReference>
<reference evidence="2 3" key="1">
    <citation type="submission" date="2019-06" db="EMBL/GenBank/DDBJ databases">
        <title>Whole genome shotgun sequence of Vibrio inusitatus NBRC 102082.</title>
        <authorList>
            <person name="Hosoyama A."/>
            <person name="Uohara A."/>
            <person name="Ohji S."/>
            <person name="Ichikawa N."/>
        </authorList>
    </citation>
    <scope>NUCLEOTIDE SEQUENCE [LARGE SCALE GENOMIC DNA]</scope>
    <source>
        <strain evidence="2 3">NBRC 102082</strain>
    </source>
</reference>
<dbReference type="Gene3D" id="2.30.30.40">
    <property type="entry name" value="SH3 Domains"/>
    <property type="match status" value="1"/>
</dbReference>
<evidence type="ECO:0000313" key="3">
    <source>
        <dbReference type="Proteomes" id="UP000318717"/>
    </source>
</evidence>
<dbReference type="Pfam" id="PF08239">
    <property type="entry name" value="SH3_3"/>
    <property type="match status" value="1"/>
</dbReference>
<dbReference type="InterPro" id="IPR003646">
    <property type="entry name" value="SH3-like_bac-type"/>
</dbReference>
<organism evidence="2 3">
    <name type="scientific">Vibrio inusitatus NBRC 102082</name>
    <dbReference type="NCBI Taxonomy" id="1219070"/>
    <lineage>
        <taxon>Bacteria</taxon>
        <taxon>Pseudomonadati</taxon>
        <taxon>Pseudomonadota</taxon>
        <taxon>Gammaproteobacteria</taxon>
        <taxon>Vibrionales</taxon>
        <taxon>Vibrionaceae</taxon>
        <taxon>Vibrio</taxon>
    </lineage>
</organism>
<evidence type="ECO:0000259" key="1">
    <source>
        <dbReference type="Pfam" id="PF08239"/>
    </source>
</evidence>
<feature type="domain" description="SH3b" evidence="1">
    <location>
        <begin position="49"/>
        <end position="98"/>
    </location>
</feature>
<protein>
    <recommendedName>
        <fullName evidence="1">SH3b domain-containing protein</fullName>
    </recommendedName>
</protein>
<dbReference type="AlphaFoldDB" id="A0A4Y3HV58"/>
<name>A0A4Y3HV58_9VIBR</name>
<sequence>MIGGGLSLFIGNDASTVSADEYYSANTKVVQTEPTETPMLQAKVLATKLNARLEPNAKAKILYKLKHNQIVDVYMKQNGWWLVEVNGVRAWSHADYLSAR</sequence>
<comment type="caution">
    <text evidence="2">The sequence shown here is derived from an EMBL/GenBank/DDBJ whole genome shotgun (WGS) entry which is preliminary data.</text>
</comment>
<evidence type="ECO:0000313" key="2">
    <source>
        <dbReference type="EMBL" id="GEA50928.1"/>
    </source>
</evidence>